<reference evidence="1" key="1">
    <citation type="submission" date="2025-08" db="UniProtKB">
        <authorList>
            <consortium name="Ensembl"/>
        </authorList>
    </citation>
    <scope>IDENTIFICATION</scope>
</reference>
<keyword evidence="2" id="KW-1185">Reference proteome</keyword>
<protein>
    <submittedName>
        <fullName evidence="1">Uncharacterized protein</fullName>
    </submittedName>
</protein>
<dbReference type="Proteomes" id="UP000694403">
    <property type="component" value="Unplaced"/>
</dbReference>
<dbReference type="AlphaFoldDB" id="A0A8C3SM52"/>
<name>A0A8C3SM52_CHESE</name>
<organism evidence="1 2">
    <name type="scientific">Chelydra serpentina</name>
    <name type="common">Snapping turtle</name>
    <name type="synonym">Testudo serpentina</name>
    <dbReference type="NCBI Taxonomy" id="8475"/>
    <lineage>
        <taxon>Eukaryota</taxon>
        <taxon>Metazoa</taxon>
        <taxon>Chordata</taxon>
        <taxon>Craniata</taxon>
        <taxon>Vertebrata</taxon>
        <taxon>Euteleostomi</taxon>
        <taxon>Archelosauria</taxon>
        <taxon>Testudinata</taxon>
        <taxon>Testudines</taxon>
        <taxon>Cryptodira</taxon>
        <taxon>Durocryptodira</taxon>
        <taxon>Americhelydia</taxon>
        <taxon>Chelydroidea</taxon>
        <taxon>Chelydridae</taxon>
        <taxon>Chelydra</taxon>
    </lineage>
</organism>
<dbReference type="Ensembl" id="ENSCSRT00000016859.1">
    <property type="protein sequence ID" value="ENSCSRP00000016150.1"/>
    <property type="gene ID" value="ENSCSRG00000012318.1"/>
</dbReference>
<evidence type="ECO:0000313" key="1">
    <source>
        <dbReference type="Ensembl" id="ENSCSRP00000016150.1"/>
    </source>
</evidence>
<evidence type="ECO:0000313" key="2">
    <source>
        <dbReference type="Proteomes" id="UP000694403"/>
    </source>
</evidence>
<proteinExistence type="predicted"/>
<accession>A0A8C3SM52</accession>
<sequence>VCSQWRVLESSSCFPIDLTESELSSKASNFSGPLQLYKRERYVQCCYCYMFICHNVIFQNPGNKPLLYFVNINLISKQGIWTGNFLTSHFY</sequence>
<reference evidence="1" key="2">
    <citation type="submission" date="2025-09" db="UniProtKB">
        <authorList>
            <consortium name="Ensembl"/>
        </authorList>
    </citation>
    <scope>IDENTIFICATION</scope>
</reference>